<dbReference type="OrthoDB" id="6433686at2"/>
<evidence type="ECO:0000313" key="2">
    <source>
        <dbReference type="EMBL" id="EAR30072.1"/>
    </source>
</evidence>
<keyword evidence="1" id="KW-0472">Membrane</keyword>
<evidence type="ECO:0000313" key="3">
    <source>
        <dbReference type="Proteomes" id="UP000006201"/>
    </source>
</evidence>
<organism evidence="2 3">
    <name type="scientific">Pseudoalteromonas tunicata D2</name>
    <dbReference type="NCBI Taxonomy" id="87626"/>
    <lineage>
        <taxon>Bacteria</taxon>
        <taxon>Pseudomonadati</taxon>
        <taxon>Pseudomonadota</taxon>
        <taxon>Gammaproteobacteria</taxon>
        <taxon>Alteromonadales</taxon>
        <taxon>Pseudoalteromonadaceae</taxon>
        <taxon>Pseudoalteromonas</taxon>
    </lineage>
</organism>
<feature type="transmembrane region" description="Helical" evidence="1">
    <location>
        <begin position="145"/>
        <end position="174"/>
    </location>
</feature>
<sequence>MRKRKALSDYLTDILLSLKRIEKAEEKKESQKQFNLNYLFGVVAFVSIVLLSNGSQDNPDFSWIDNNKFALKLWGVSLATIYLCMSIERMTFFKPLWEFTVTKLSASVALSLLVVFCTGKAAGIINGIFGVDAAALPFTLTFTTALIIFSYLVPFIFVLGVVGLGHLLIVMAWCKSRFYDKDKSEYFPPLNSVFFAGLSAVVVYFGYSWSSDNFSQEELPKKAYLLAHKLDFNSKHECGNLKSNIPVIFIGNSQSTVLADLSKPEVPTVEWFFESPIEVPKQFYRVACTVKDYKGN</sequence>
<comment type="caution">
    <text evidence="2">The sequence shown here is derived from an EMBL/GenBank/DDBJ whole genome shotgun (WGS) entry which is preliminary data.</text>
</comment>
<dbReference type="EMBL" id="AAOH01000001">
    <property type="protein sequence ID" value="EAR30072.1"/>
    <property type="molecule type" value="Genomic_DNA"/>
</dbReference>
<gene>
    <name evidence="2" type="ORF">PTD2_00846</name>
</gene>
<feature type="transmembrane region" description="Helical" evidence="1">
    <location>
        <begin position="36"/>
        <end position="53"/>
    </location>
</feature>
<reference evidence="2 3" key="1">
    <citation type="submission" date="2006-02" db="EMBL/GenBank/DDBJ databases">
        <authorList>
            <person name="Moran M.A."/>
            <person name="Kjelleberg S."/>
            <person name="Egan S."/>
            <person name="Saunders N."/>
            <person name="Thomas T."/>
            <person name="Ferriera S."/>
            <person name="Johnson J."/>
            <person name="Kravitz S."/>
            <person name="Halpern A."/>
            <person name="Remington K."/>
            <person name="Beeson K."/>
            <person name="Tran B."/>
            <person name="Rogers Y.-H."/>
            <person name="Friedman R."/>
            <person name="Venter J.C."/>
        </authorList>
    </citation>
    <scope>NUCLEOTIDE SEQUENCE [LARGE SCALE GENOMIC DNA]</scope>
    <source>
        <strain evidence="2 3">D2</strain>
    </source>
</reference>
<dbReference type="AlphaFoldDB" id="A4C3E0"/>
<proteinExistence type="predicted"/>
<dbReference type="HOGENOM" id="CLU_939641_0_0_6"/>
<feature type="transmembrane region" description="Helical" evidence="1">
    <location>
        <begin position="186"/>
        <end position="207"/>
    </location>
</feature>
<keyword evidence="3" id="KW-1185">Reference proteome</keyword>
<dbReference type="Proteomes" id="UP000006201">
    <property type="component" value="Unassembled WGS sequence"/>
</dbReference>
<evidence type="ECO:0000256" key="1">
    <source>
        <dbReference type="SAM" id="Phobius"/>
    </source>
</evidence>
<dbReference type="eggNOG" id="ENOG502ZAY7">
    <property type="taxonomic scope" value="Bacteria"/>
</dbReference>
<protein>
    <submittedName>
        <fullName evidence="2">Uncharacterized protein</fullName>
    </submittedName>
</protein>
<feature type="transmembrane region" description="Helical" evidence="1">
    <location>
        <begin position="73"/>
        <end position="92"/>
    </location>
</feature>
<feature type="transmembrane region" description="Helical" evidence="1">
    <location>
        <begin position="104"/>
        <end position="125"/>
    </location>
</feature>
<keyword evidence="1" id="KW-1133">Transmembrane helix</keyword>
<dbReference type="RefSeq" id="WP_009836373.1">
    <property type="nucleotide sequence ID" value="NZ_AAOH01000001.1"/>
</dbReference>
<keyword evidence="1" id="KW-0812">Transmembrane</keyword>
<name>A4C3E0_9GAMM</name>
<accession>A4C3E0</accession>